<dbReference type="RefSeq" id="XP_009047693.1">
    <property type="nucleotide sequence ID" value="XM_009049445.1"/>
</dbReference>
<feature type="domain" description="Phospholipase/carboxylesterase/thioesterase" evidence="4">
    <location>
        <begin position="3"/>
        <end position="217"/>
    </location>
</feature>
<dbReference type="STRING" id="225164.V4AC82"/>
<dbReference type="AlphaFoldDB" id="V4AC82"/>
<dbReference type="PANTHER" id="PTHR10655:SF17">
    <property type="entry name" value="LYSOPHOSPHOLIPASE-LIKE PROTEIN 1"/>
    <property type="match status" value="1"/>
</dbReference>
<sequence length="221" mass="24511">MQTITNSSSKCLGTVIFFHGSGDSGTGIRQWLKMELGEEFSFPHLNVVLPTAPARPYTPAGGALSNVWFDRNDISQNVPETESVKTMCENLEPLITDIVEKGVPKKNIILGGFSMGGCLAMHMAYRFHPDVAGCFVLSGFLNTGSSVYDAVQAAKIPVPPLFYAHGKDDELVHYDWGVNTYEQLKKLGVKGEFHSFDNLSHSLYRKELDLVKKWITQQIPE</sequence>
<dbReference type="Proteomes" id="UP000030746">
    <property type="component" value="Unassembled WGS sequence"/>
</dbReference>
<dbReference type="GO" id="GO:0005737">
    <property type="term" value="C:cytoplasm"/>
    <property type="evidence" value="ECO:0007669"/>
    <property type="project" value="TreeGrafter"/>
</dbReference>
<dbReference type="KEGG" id="lgi:LOTGIDRAFT_180286"/>
<dbReference type="InterPro" id="IPR029058">
    <property type="entry name" value="AB_hydrolase_fold"/>
</dbReference>
<comment type="similarity">
    <text evidence="1">Belongs to the AB hydrolase superfamily. AB hydrolase 2 family.</text>
</comment>
<protein>
    <recommendedName>
        <fullName evidence="2">palmitoyl-protein hydrolase</fullName>
        <ecNumber evidence="2">3.1.2.22</ecNumber>
    </recommendedName>
</protein>
<dbReference type="GeneID" id="20244393"/>
<dbReference type="InterPro" id="IPR050565">
    <property type="entry name" value="LYPA1-2/EST-like"/>
</dbReference>
<dbReference type="HOGENOM" id="CLU_049413_3_6_1"/>
<name>V4AC82_LOTGI</name>
<accession>V4AC82</accession>
<evidence type="ECO:0000256" key="3">
    <source>
        <dbReference type="ARBA" id="ARBA00022801"/>
    </source>
</evidence>
<keyword evidence="6" id="KW-1185">Reference proteome</keyword>
<dbReference type="EMBL" id="KB200454">
    <property type="protein sequence ID" value="ESP01609.1"/>
    <property type="molecule type" value="Genomic_DNA"/>
</dbReference>
<evidence type="ECO:0000313" key="5">
    <source>
        <dbReference type="EMBL" id="ESP01609.1"/>
    </source>
</evidence>
<dbReference type="Pfam" id="PF02230">
    <property type="entry name" value="Abhydrolase_2"/>
    <property type="match status" value="1"/>
</dbReference>
<dbReference type="Gene3D" id="3.40.50.1820">
    <property type="entry name" value="alpha/beta hydrolase"/>
    <property type="match status" value="1"/>
</dbReference>
<proteinExistence type="inferred from homology"/>
<evidence type="ECO:0000259" key="4">
    <source>
        <dbReference type="Pfam" id="PF02230"/>
    </source>
</evidence>
<dbReference type="EC" id="3.1.2.22" evidence="2"/>
<evidence type="ECO:0000313" key="6">
    <source>
        <dbReference type="Proteomes" id="UP000030746"/>
    </source>
</evidence>
<dbReference type="OMA" id="LEYPHIK"/>
<evidence type="ECO:0000256" key="2">
    <source>
        <dbReference type="ARBA" id="ARBA00012423"/>
    </source>
</evidence>
<dbReference type="GO" id="GO:0008474">
    <property type="term" value="F:palmitoyl-(protein) hydrolase activity"/>
    <property type="evidence" value="ECO:0007669"/>
    <property type="project" value="UniProtKB-EC"/>
</dbReference>
<dbReference type="SUPFAM" id="SSF53474">
    <property type="entry name" value="alpha/beta-Hydrolases"/>
    <property type="match status" value="1"/>
</dbReference>
<dbReference type="InterPro" id="IPR003140">
    <property type="entry name" value="PLipase/COase/thioEstase"/>
</dbReference>
<dbReference type="OrthoDB" id="2418081at2759"/>
<organism evidence="5 6">
    <name type="scientific">Lottia gigantea</name>
    <name type="common">Giant owl limpet</name>
    <dbReference type="NCBI Taxonomy" id="225164"/>
    <lineage>
        <taxon>Eukaryota</taxon>
        <taxon>Metazoa</taxon>
        <taxon>Spiralia</taxon>
        <taxon>Lophotrochozoa</taxon>
        <taxon>Mollusca</taxon>
        <taxon>Gastropoda</taxon>
        <taxon>Patellogastropoda</taxon>
        <taxon>Lottioidea</taxon>
        <taxon>Lottiidae</taxon>
        <taxon>Lottia</taxon>
    </lineage>
</organism>
<dbReference type="GO" id="GO:0052689">
    <property type="term" value="F:carboxylic ester hydrolase activity"/>
    <property type="evidence" value="ECO:0007669"/>
    <property type="project" value="TreeGrafter"/>
</dbReference>
<evidence type="ECO:0000256" key="1">
    <source>
        <dbReference type="ARBA" id="ARBA00006499"/>
    </source>
</evidence>
<gene>
    <name evidence="5" type="ORF">LOTGIDRAFT_180286</name>
</gene>
<dbReference type="CTD" id="20244393"/>
<reference evidence="5 6" key="1">
    <citation type="journal article" date="2013" name="Nature">
        <title>Insights into bilaterian evolution from three spiralian genomes.</title>
        <authorList>
            <person name="Simakov O."/>
            <person name="Marletaz F."/>
            <person name="Cho S.J."/>
            <person name="Edsinger-Gonzales E."/>
            <person name="Havlak P."/>
            <person name="Hellsten U."/>
            <person name="Kuo D.H."/>
            <person name="Larsson T."/>
            <person name="Lv J."/>
            <person name="Arendt D."/>
            <person name="Savage R."/>
            <person name="Osoegawa K."/>
            <person name="de Jong P."/>
            <person name="Grimwood J."/>
            <person name="Chapman J.A."/>
            <person name="Shapiro H."/>
            <person name="Aerts A."/>
            <person name="Otillar R.P."/>
            <person name="Terry A.Y."/>
            <person name="Boore J.L."/>
            <person name="Grigoriev I.V."/>
            <person name="Lindberg D.R."/>
            <person name="Seaver E.C."/>
            <person name="Weisblat D.A."/>
            <person name="Putnam N.H."/>
            <person name="Rokhsar D.S."/>
        </authorList>
    </citation>
    <scope>NUCLEOTIDE SEQUENCE [LARGE SCALE GENOMIC DNA]</scope>
</reference>
<dbReference type="PANTHER" id="PTHR10655">
    <property type="entry name" value="LYSOPHOSPHOLIPASE-RELATED"/>
    <property type="match status" value="1"/>
</dbReference>
<keyword evidence="3" id="KW-0378">Hydrolase</keyword>